<reference evidence="1" key="1">
    <citation type="submission" date="2020-05" db="EMBL/GenBank/DDBJ databases">
        <authorList>
            <person name="Chiriac C."/>
            <person name="Salcher M."/>
            <person name="Ghai R."/>
            <person name="Kavagutti S V."/>
        </authorList>
    </citation>
    <scope>NUCLEOTIDE SEQUENCE</scope>
</reference>
<dbReference type="SUPFAM" id="SSF51283">
    <property type="entry name" value="dUTPase-like"/>
    <property type="match status" value="1"/>
</dbReference>
<evidence type="ECO:0000313" key="1">
    <source>
        <dbReference type="EMBL" id="CAB4937433.1"/>
    </source>
</evidence>
<proteinExistence type="predicted"/>
<dbReference type="EMBL" id="CAFBNF010000048">
    <property type="protein sequence ID" value="CAB4937433.1"/>
    <property type="molecule type" value="Genomic_DNA"/>
</dbReference>
<sequence>MATLPIMLWPGMKIGQLCLFRLSSPAEHPYGSSVYGSRYQGQRGPTPSKSYLNFHITPVD</sequence>
<protein>
    <submittedName>
        <fullName evidence="1">Unannotated protein</fullName>
    </submittedName>
</protein>
<dbReference type="InterPro" id="IPR036157">
    <property type="entry name" value="dUTPase-like_sf"/>
</dbReference>
<accession>A0A6J7J295</accession>
<dbReference type="AlphaFoldDB" id="A0A6J7J295"/>
<gene>
    <name evidence="1" type="ORF">UFOPK3773_00629</name>
</gene>
<dbReference type="Gene3D" id="2.70.40.10">
    <property type="match status" value="1"/>
</dbReference>
<organism evidence="1">
    <name type="scientific">freshwater metagenome</name>
    <dbReference type="NCBI Taxonomy" id="449393"/>
    <lineage>
        <taxon>unclassified sequences</taxon>
        <taxon>metagenomes</taxon>
        <taxon>ecological metagenomes</taxon>
    </lineage>
</organism>
<name>A0A6J7J295_9ZZZZ</name>